<evidence type="ECO:0000313" key="1">
    <source>
        <dbReference type="EMBL" id="KLO08180.1"/>
    </source>
</evidence>
<dbReference type="Proteomes" id="UP000053477">
    <property type="component" value="Unassembled WGS sequence"/>
</dbReference>
<reference evidence="1 2" key="1">
    <citation type="submission" date="2015-04" db="EMBL/GenBank/DDBJ databases">
        <title>Complete genome sequence of Schizopora paradoxa KUC8140, a cosmopolitan wood degrader in East Asia.</title>
        <authorList>
            <consortium name="DOE Joint Genome Institute"/>
            <person name="Min B."/>
            <person name="Park H."/>
            <person name="Jang Y."/>
            <person name="Kim J.-J."/>
            <person name="Kim K.H."/>
            <person name="Pangilinan J."/>
            <person name="Lipzen A."/>
            <person name="Riley R."/>
            <person name="Grigoriev I.V."/>
            <person name="Spatafora J.W."/>
            <person name="Choi I.-G."/>
        </authorList>
    </citation>
    <scope>NUCLEOTIDE SEQUENCE [LARGE SCALE GENOMIC DNA]</scope>
    <source>
        <strain evidence="1 2">KUC8140</strain>
    </source>
</reference>
<evidence type="ECO:0000313" key="2">
    <source>
        <dbReference type="Proteomes" id="UP000053477"/>
    </source>
</evidence>
<dbReference type="EMBL" id="KQ086103">
    <property type="protein sequence ID" value="KLO08180.1"/>
    <property type="molecule type" value="Genomic_DNA"/>
</dbReference>
<gene>
    <name evidence="1" type="ORF">SCHPADRAFT_944670</name>
</gene>
<keyword evidence="2" id="KW-1185">Reference proteome</keyword>
<dbReference type="InParanoid" id="A0A0H2R8I8"/>
<dbReference type="AlphaFoldDB" id="A0A0H2R8I8"/>
<dbReference type="Gene3D" id="1.20.1280.50">
    <property type="match status" value="1"/>
</dbReference>
<dbReference type="OrthoDB" id="2423701at2759"/>
<proteinExistence type="predicted"/>
<accession>A0A0H2R8I8</accession>
<name>A0A0H2R8I8_9AGAM</name>
<protein>
    <submittedName>
        <fullName evidence="1">Uncharacterized protein</fullName>
    </submittedName>
</protein>
<organism evidence="1 2">
    <name type="scientific">Schizopora paradoxa</name>
    <dbReference type="NCBI Taxonomy" id="27342"/>
    <lineage>
        <taxon>Eukaryota</taxon>
        <taxon>Fungi</taxon>
        <taxon>Dikarya</taxon>
        <taxon>Basidiomycota</taxon>
        <taxon>Agaricomycotina</taxon>
        <taxon>Agaricomycetes</taxon>
        <taxon>Hymenochaetales</taxon>
        <taxon>Schizoporaceae</taxon>
        <taxon>Schizopora</taxon>
    </lineage>
</organism>
<sequence>MRTRNFATRPASEVARRAIISTLKISSSGNGTKGSEAFHWPFSPSGHITSILVEDVDYEELKVDLRVAEAVDELLQRMVASASAAVKVLKTRFNDMANRRKFRALPDEILAMVFEMIYKSHSSDRDQLEAVKNLSLVSRRFRHIVIGLPVLWSNIPFMWLHVNKAKLFASRSITPIISLSIYSSFGRGPKESEHARVLSMYQLAVSISSRIRKMDIWITDQDLAYLQQIGRTCSNISLPFLFDLTVTCHSEVTRKCRNLCYDWIMPSLRKLRVNNVLPHLSSDVLSKIDECSIEANYSTDILRTEEIVEFLLSLTAVKVLCVTVRLFDFYERSNRSAKMDSVERLTLELQNSRVALGQNILHFIEFPSLKSFNLDLGLKDLSDLDDALENVNFKVQPKSVTDVTLGVGIEYEFYDEAMPTYLIGEWSQNFVGLKTLTLESKRKKTHGLFAFSTSVDAIKIIGCEEEEGLTGDQMAYVPGMRCFRRPHRIAVIRAKNISLVNFSDGCGSDSDDD</sequence>